<dbReference type="EMBL" id="CACTIH010005464">
    <property type="protein sequence ID" value="CAA2994040.1"/>
    <property type="molecule type" value="Genomic_DNA"/>
</dbReference>
<feature type="compositionally biased region" description="Polar residues" evidence="1">
    <location>
        <begin position="115"/>
        <end position="124"/>
    </location>
</feature>
<feature type="compositionally biased region" description="Polar residues" evidence="1">
    <location>
        <begin position="1"/>
        <end position="17"/>
    </location>
</feature>
<evidence type="ECO:0000256" key="1">
    <source>
        <dbReference type="SAM" id="MobiDB-lite"/>
    </source>
</evidence>
<evidence type="ECO:0000313" key="2">
    <source>
        <dbReference type="EMBL" id="CAA2994040.1"/>
    </source>
</evidence>
<organism evidence="2 3">
    <name type="scientific">Olea europaea subsp. europaea</name>
    <dbReference type="NCBI Taxonomy" id="158383"/>
    <lineage>
        <taxon>Eukaryota</taxon>
        <taxon>Viridiplantae</taxon>
        <taxon>Streptophyta</taxon>
        <taxon>Embryophyta</taxon>
        <taxon>Tracheophyta</taxon>
        <taxon>Spermatophyta</taxon>
        <taxon>Magnoliopsida</taxon>
        <taxon>eudicotyledons</taxon>
        <taxon>Gunneridae</taxon>
        <taxon>Pentapetalae</taxon>
        <taxon>asterids</taxon>
        <taxon>lamiids</taxon>
        <taxon>Lamiales</taxon>
        <taxon>Oleaceae</taxon>
        <taxon>Oleeae</taxon>
        <taxon>Olea</taxon>
    </lineage>
</organism>
<feature type="compositionally biased region" description="Polar residues" evidence="1">
    <location>
        <begin position="26"/>
        <end position="51"/>
    </location>
</feature>
<name>A0A8S0SN84_OLEEU</name>
<reference evidence="2 3" key="1">
    <citation type="submission" date="2019-12" db="EMBL/GenBank/DDBJ databases">
        <authorList>
            <person name="Alioto T."/>
            <person name="Alioto T."/>
            <person name="Gomez Garrido J."/>
        </authorList>
    </citation>
    <scope>NUCLEOTIDE SEQUENCE [LARGE SCALE GENOMIC DNA]</scope>
</reference>
<dbReference type="Gramene" id="OE9A091185T1">
    <property type="protein sequence ID" value="OE9A091185C1"/>
    <property type="gene ID" value="OE9A091185"/>
</dbReference>
<feature type="region of interest" description="Disordered" evidence="1">
    <location>
        <begin position="1"/>
        <end position="124"/>
    </location>
</feature>
<dbReference type="AlphaFoldDB" id="A0A8S0SN84"/>
<feature type="compositionally biased region" description="Polar residues" evidence="1">
    <location>
        <begin position="79"/>
        <end position="101"/>
    </location>
</feature>
<keyword evidence="3" id="KW-1185">Reference proteome</keyword>
<proteinExistence type="predicted"/>
<sequence length="124" mass="13063">MYRNNSSLSTQWHNLPRTTVGGVSFAPTTSSLVNIPQGQRRNSQGQTQISFKSDIASASAFPGQRSTVNNPAPYLAVGSPSNSSVPKNTESSPNGPSQKSSPACGRNVPPIISACPSQLSELKY</sequence>
<dbReference type="Proteomes" id="UP000594638">
    <property type="component" value="Unassembled WGS sequence"/>
</dbReference>
<gene>
    <name evidence="2" type="ORF">OLEA9_A091185</name>
</gene>
<comment type="caution">
    <text evidence="2">The sequence shown here is derived from an EMBL/GenBank/DDBJ whole genome shotgun (WGS) entry which is preliminary data.</text>
</comment>
<dbReference type="OrthoDB" id="18193at2759"/>
<protein>
    <submittedName>
        <fullName evidence="2">Uncharacterized protein</fullName>
    </submittedName>
</protein>
<accession>A0A8S0SN84</accession>
<evidence type="ECO:0000313" key="3">
    <source>
        <dbReference type="Proteomes" id="UP000594638"/>
    </source>
</evidence>